<dbReference type="EMBL" id="CP049074">
    <property type="protein sequence ID" value="QKR00628.1"/>
    <property type="molecule type" value="Genomic_DNA"/>
</dbReference>
<proteinExistence type="predicted"/>
<keyword evidence="3" id="KW-1185">Reference proteome</keyword>
<evidence type="ECO:0000313" key="2">
    <source>
        <dbReference type="EMBL" id="QKR00628.1"/>
    </source>
</evidence>
<dbReference type="AlphaFoldDB" id="A0A6N0NZ34"/>
<keyword evidence="1" id="KW-1133">Transmembrane helix</keyword>
<gene>
    <name evidence="2" type="ORF">GWK48_09750</name>
</gene>
<sequence length="121" mass="13765">MTPELIALGIMIFSLIISLWKAKVSFTSTAIASLFFIIYGLSAGEFKVFYLVSGSVWLLSSIFSAFHEQERWYSLTFSGTVLGIMVTLLSKNYLQFLTGWEVMTVFAYASIGYYKREWKPP</sequence>
<dbReference type="RefSeq" id="WP_174631820.1">
    <property type="nucleotide sequence ID" value="NZ_CP049074.1"/>
</dbReference>
<accession>A0A6N0NZ34</accession>
<organism evidence="2 3">
    <name type="scientific">Metallosphaera tengchongensis</name>
    <dbReference type="NCBI Taxonomy" id="1532350"/>
    <lineage>
        <taxon>Archaea</taxon>
        <taxon>Thermoproteota</taxon>
        <taxon>Thermoprotei</taxon>
        <taxon>Sulfolobales</taxon>
        <taxon>Sulfolobaceae</taxon>
        <taxon>Metallosphaera</taxon>
    </lineage>
</organism>
<evidence type="ECO:0000256" key="1">
    <source>
        <dbReference type="SAM" id="Phobius"/>
    </source>
</evidence>
<dbReference type="KEGG" id="mten:GWK48_09750"/>
<name>A0A6N0NZ34_9CREN</name>
<reference evidence="2 3" key="1">
    <citation type="submission" date="2020-02" db="EMBL/GenBank/DDBJ databases">
        <title>Comparative genome analysis reveals the metabolism and evolution of the thermophilic archaeal genus Metallosphaera.</title>
        <authorList>
            <person name="Jiang C."/>
        </authorList>
    </citation>
    <scope>NUCLEOTIDE SEQUENCE [LARGE SCALE GENOMIC DNA]</scope>
    <source>
        <strain evidence="2 3">Ric-A</strain>
    </source>
</reference>
<evidence type="ECO:0000313" key="3">
    <source>
        <dbReference type="Proteomes" id="UP000509301"/>
    </source>
</evidence>
<dbReference type="GeneID" id="55642228"/>
<feature type="transmembrane region" description="Helical" evidence="1">
    <location>
        <begin position="72"/>
        <end position="89"/>
    </location>
</feature>
<keyword evidence="1" id="KW-0472">Membrane</keyword>
<dbReference type="Proteomes" id="UP000509301">
    <property type="component" value="Chromosome"/>
</dbReference>
<keyword evidence="1" id="KW-0812">Transmembrane</keyword>
<dbReference type="OrthoDB" id="371891at2157"/>
<protein>
    <recommendedName>
        <fullName evidence="4">Nicotinamide riboside transporter PnuC</fullName>
    </recommendedName>
</protein>
<feature type="transmembrane region" description="Helical" evidence="1">
    <location>
        <begin position="6"/>
        <end position="36"/>
    </location>
</feature>
<evidence type="ECO:0008006" key="4">
    <source>
        <dbReference type="Google" id="ProtNLM"/>
    </source>
</evidence>